<dbReference type="Proteomes" id="UP000193144">
    <property type="component" value="Unassembled WGS sequence"/>
</dbReference>
<dbReference type="OrthoDB" id="27214at2759"/>
<dbReference type="InterPro" id="IPR052766">
    <property type="entry name" value="S41A_metabolite_peptidase"/>
</dbReference>
<keyword evidence="2" id="KW-0812">Transmembrane</keyword>
<dbReference type="InterPro" id="IPR029045">
    <property type="entry name" value="ClpP/crotonase-like_dom_sf"/>
</dbReference>
<dbReference type="PANTHER" id="PTHR37049">
    <property type="entry name" value="PEPTIDASE S41 FAMILY PROTEIN"/>
    <property type="match status" value="1"/>
</dbReference>
<dbReference type="GO" id="GO:0008236">
    <property type="term" value="F:serine-type peptidase activity"/>
    <property type="evidence" value="ECO:0007669"/>
    <property type="project" value="InterPro"/>
</dbReference>
<feature type="signal peptide" evidence="3">
    <location>
        <begin position="1"/>
        <end position="18"/>
    </location>
</feature>
<evidence type="ECO:0000256" key="2">
    <source>
        <dbReference type="SAM" id="Phobius"/>
    </source>
</evidence>
<dbReference type="AlphaFoldDB" id="A0A1Y2AAG8"/>
<dbReference type="Gene3D" id="3.90.226.10">
    <property type="entry name" value="2-enoyl-CoA Hydratase, Chain A, domain 1"/>
    <property type="match status" value="1"/>
</dbReference>
<feature type="domain" description="CPAF-like PDZ" evidence="5">
    <location>
        <begin position="179"/>
        <end position="289"/>
    </location>
</feature>
<dbReference type="EMBL" id="MCFA01000003">
    <property type="protein sequence ID" value="ORY19297.1"/>
    <property type="molecule type" value="Genomic_DNA"/>
</dbReference>
<keyword evidence="7" id="KW-1185">Reference proteome</keyword>
<feature type="compositionally biased region" description="Low complexity" evidence="1">
    <location>
        <begin position="728"/>
        <end position="741"/>
    </location>
</feature>
<comment type="caution">
    <text evidence="6">The sequence shown here is derived from an EMBL/GenBank/DDBJ whole genome shotgun (WGS) entry which is preliminary data.</text>
</comment>
<dbReference type="Pfam" id="PF03572">
    <property type="entry name" value="Peptidase_S41"/>
    <property type="match status" value="1"/>
</dbReference>
<keyword evidence="2" id="KW-1133">Transmembrane helix</keyword>
<keyword evidence="2" id="KW-0472">Membrane</keyword>
<protein>
    <submittedName>
        <fullName evidence="6">Uncharacterized protein</fullName>
    </submittedName>
</protein>
<dbReference type="InterPro" id="IPR005151">
    <property type="entry name" value="Tail-specific_protease"/>
</dbReference>
<proteinExistence type="predicted"/>
<evidence type="ECO:0000313" key="7">
    <source>
        <dbReference type="Proteomes" id="UP000193144"/>
    </source>
</evidence>
<dbReference type="STRING" id="1231657.A0A1Y2AAG8"/>
<reference evidence="6 7" key="1">
    <citation type="submission" date="2016-07" db="EMBL/GenBank/DDBJ databases">
        <title>Pervasive Adenine N6-methylation of Active Genes in Fungi.</title>
        <authorList>
            <consortium name="DOE Joint Genome Institute"/>
            <person name="Mondo S.J."/>
            <person name="Dannebaum R.O."/>
            <person name="Kuo R.C."/>
            <person name="Labutti K."/>
            <person name="Haridas S."/>
            <person name="Kuo A."/>
            <person name="Salamov A."/>
            <person name="Ahrendt S.R."/>
            <person name="Lipzen A."/>
            <person name="Sullivan W."/>
            <person name="Andreopoulos W.B."/>
            <person name="Clum A."/>
            <person name="Lindquist E."/>
            <person name="Daum C."/>
            <person name="Ramamoorthy G.K."/>
            <person name="Gryganskyi A."/>
            <person name="Culley D."/>
            <person name="Magnuson J.K."/>
            <person name="James T.Y."/>
            <person name="O'Malley M.A."/>
            <person name="Stajich J.E."/>
            <person name="Spatafora J.W."/>
            <person name="Visel A."/>
            <person name="Grigoriev I.V."/>
        </authorList>
    </citation>
    <scope>NUCLEOTIDE SEQUENCE [LARGE SCALE GENOMIC DNA]</scope>
    <source>
        <strain evidence="6 7">CBS 115471</strain>
    </source>
</reference>
<dbReference type="PANTHER" id="PTHR37049:SF4">
    <property type="entry name" value="RHODANESE DOMAIN-CONTAINING PROTEIN"/>
    <property type="match status" value="1"/>
</dbReference>
<feature type="compositionally biased region" description="Polar residues" evidence="1">
    <location>
        <begin position="709"/>
        <end position="727"/>
    </location>
</feature>
<accession>A0A1Y2AAG8</accession>
<organism evidence="6 7">
    <name type="scientific">Clohesyomyces aquaticus</name>
    <dbReference type="NCBI Taxonomy" id="1231657"/>
    <lineage>
        <taxon>Eukaryota</taxon>
        <taxon>Fungi</taxon>
        <taxon>Dikarya</taxon>
        <taxon>Ascomycota</taxon>
        <taxon>Pezizomycotina</taxon>
        <taxon>Dothideomycetes</taxon>
        <taxon>Pleosporomycetidae</taxon>
        <taxon>Pleosporales</taxon>
        <taxon>Lindgomycetaceae</taxon>
        <taxon>Clohesyomyces</taxon>
    </lineage>
</organism>
<evidence type="ECO:0000313" key="6">
    <source>
        <dbReference type="EMBL" id="ORY19297.1"/>
    </source>
</evidence>
<feature type="region of interest" description="Disordered" evidence="1">
    <location>
        <begin position="709"/>
        <end position="746"/>
    </location>
</feature>
<evidence type="ECO:0000259" key="4">
    <source>
        <dbReference type="Pfam" id="PF03572"/>
    </source>
</evidence>
<dbReference type="GO" id="GO:0006508">
    <property type="term" value="P:proteolysis"/>
    <property type="evidence" value="ECO:0007669"/>
    <property type="project" value="InterPro"/>
</dbReference>
<feature type="domain" description="Tail specific protease" evidence="4">
    <location>
        <begin position="372"/>
        <end position="573"/>
    </location>
</feature>
<keyword evidence="3" id="KW-0732">Signal</keyword>
<dbReference type="Pfam" id="PF23658">
    <property type="entry name" value="PDZ_CPAF_rel"/>
    <property type="match status" value="1"/>
</dbReference>
<name>A0A1Y2AAG8_9PLEO</name>
<feature type="chain" id="PRO_5012892263" evidence="3">
    <location>
        <begin position="19"/>
        <end position="773"/>
    </location>
</feature>
<dbReference type="InterPro" id="IPR056186">
    <property type="entry name" value="PDZ_CPAF-rel"/>
</dbReference>
<feature type="transmembrane region" description="Helical" evidence="2">
    <location>
        <begin position="752"/>
        <end position="772"/>
    </location>
</feature>
<dbReference type="SUPFAM" id="SSF52096">
    <property type="entry name" value="ClpP/crotonase"/>
    <property type="match status" value="1"/>
</dbReference>
<sequence>MRSLIALQALVALVSAQAESFSFGATRSLRPVTTGEIQPSVTQTISGPVSTAKACSQIAGFVGNSRLEFPSVEAELAFACLKSVPIDATAASFTIDSLKQMVQFQSTLAYLKSPPKGYSNDPVDLIGGLNDIQSKVNNRGYSNEYDFETDIATLLVKAHDGHLSFDGMAYGGTFRWRRSRQVSLISASADGKEMPKVWALQDFNKTQDNWQRSAVSKIDGKDAAQFLQEESIMNAYHDPDTRYNAMFYMQPAESYGYFTNPRFYPGPTLNLTFENGTEHTYINAAVVLDSSAWSYITDGKDFYQTFVAFSASQSKKLKRRDPQRLPPHLEHPRDLGLSRKTVPVSYPKPAIQHSAADVPLAGYFIDTSAGTVGVLMCQTFNANANVGSIEFQAVVQKYISQAKSRKVTKHIIDVRNNGGGKVLLGYDMYKQFFPSQVPQLQSRYRGHQASDLIGSSISTLQFARSNGELYTSPFNYHSYINKDLKAFTSWTNMYPPSVFNNDNFTDLLKYNLSDPLTTSSDRYSIGLTVTGYGDRANFTDDPFKAEDIVILSDGICASTCSLFTELMVQQSGVKTLAIGGRPSNGPMQAVGGTKGSLVLQSEYLTSVSAYIVQTFASTRSEALNWAKFLPNSFGINAADATINFQDNIRKGLEKDGIPTQFLNDSASCRIWYQPTMYLNVSQVWEKAAEVAFGKDGGLDKDACVSGSVTTKEAQQGQGAGNPTTPQISSSAKPSSSKGAAALGVGRPPQSGWTAIVVCGVVVLSSMVFGATLI</sequence>
<evidence type="ECO:0000259" key="5">
    <source>
        <dbReference type="Pfam" id="PF23658"/>
    </source>
</evidence>
<evidence type="ECO:0000256" key="3">
    <source>
        <dbReference type="SAM" id="SignalP"/>
    </source>
</evidence>
<gene>
    <name evidence="6" type="ORF">BCR34DRAFT_472245</name>
</gene>
<evidence type="ECO:0000256" key="1">
    <source>
        <dbReference type="SAM" id="MobiDB-lite"/>
    </source>
</evidence>